<sequence length="279" mass="28906">MSDTSSPRSPDGDGDASLSSAKAKLIEARLLSEQTSSSLPPPESDETTSAIKVAYDLGMAAGREGANHAHDDVQNVLAEMDAATSGLSDWRAKQAADVEALTAQYAEAAEPSSPSSPSRFTPYIAPDSLDENTAPQTNDKILSLIESGKNKPPEAPATNAPKLESGESRLAALRVQLQTSEMLGDATSAAATPSNLDAANADRMRQLELELAAMDNEILSAAPMTPREDIDALLKKMDALDAVESSLAGSSLGGSSRGGGDEKEEEEGVATAANPNQPV</sequence>
<protein>
    <submittedName>
        <fullName evidence="2">Uncharacterized protein</fullName>
    </submittedName>
</protein>
<feature type="region of interest" description="Disordered" evidence="1">
    <location>
        <begin position="245"/>
        <end position="279"/>
    </location>
</feature>
<comment type="caution">
    <text evidence="2">The sequence shown here is derived from an EMBL/GenBank/DDBJ whole genome shotgun (WGS) entry which is preliminary data.</text>
</comment>
<feature type="region of interest" description="Disordered" evidence="1">
    <location>
        <begin position="105"/>
        <end position="168"/>
    </location>
</feature>
<dbReference type="EMBL" id="BRYB01000350">
    <property type="protein sequence ID" value="GMI28303.1"/>
    <property type="molecule type" value="Genomic_DNA"/>
</dbReference>
<accession>A0ABQ6MM24</accession>
<evidence type="ECO:0000313" key="2">
    <source>
        <dbReference type="EMBL" id="GMI28303.1"/>
    </source>
</evidence>
<feature type="compositionally biased region" description="Low complexity" evidence="1">
    <location>
        <begin position="106"/>
        <end position="118"/>
    </location>
</feature>
<proteinExistence type="predicted"/>
<keyword evidence="3" id="KW-1185">Reference proteome</keyword>
<name>A0ABQ6MM24_9STRA</name>
<reference evidence="2 3" key="1">
    <citation type="journal article" date="2023" name="Commun. Biol.">
        <title>Genome analysis of Parmales, the sister group of diatoms, reveals the evolutionary specialization of diatoms from phago-mixotrophs to photoautotrophs.</title>
        <authorList>
            <person name="Ban H."/>
            <person name="Sato S."/>
            <person name="Yoshikawa S."/>
            <person name="Yamada K."/>
            <person name="Nakamura Y."/>
            <person name="Ichinomiya M."/>
            <person name="Sato N."/>
            <person name="Blanc-Mathieu R."/>
            <person name="Endo H."/>
            <person name="Kuwata A."/>
            <person name="Ogata H."/>
        </authorList>
    </citation>
    <scope>NUCLEOTIDE SEQUENCE [LARGE SCALE GENOMIC DNA]</scope>
</reference>
<evidence type="ECO:0000256" key="1">
    <source>
        <dbReference type="SAM" id="MobiDB-lite"/>
    </source>
</evidence>
<gene>
    <name evidence="2" type="ORF">TeGR_g12924</name>
</gene>
<feature type="region of interest" description="Disordered" evidence="1">
    <location>
        <begin position="1"/>
        <end position="22"/>
    </location>
</feature>
<organism evidence="2 3">
    <name type="scientific">Tetraparma gracilis</name>
    <dbReference type="NCBI Taxonomy" id="2962635"/>
    <lineage>
        <taxon>Eukaryota</taxon>
        <taxon>Sar</taxon>
        <taxon>Stramenopiles</taxon>
        <taxon>Ochrophyta</taxon>
        <taxon>Bolidophyceae</taxon>
        <taxon>Parmales</taxon>
        <taxon>Triparmaceae</taxon>
        <taxon>Tetraparma</taxon>
    </lineage>
</organism>
<dbReference type="Proteomes" id="UP001165060">
    <property type="component" value="Unassembled WGS sequence"/>
</dbReference>
<feature type="compositionally biased region" description="Polar residues" evidence="1">
    <location>
        <begin position="131"/>
        <end position="140"/>
    </location>
</feature>
<evidence type="ECO:0000313" key="3">
    <source>
        <dbReference type="Proteomes" id="UP001165060"/>
    </source>
</evidence>